<dbReference type="AlphaFoldDB" id="A0A9X7W1E1"/>
<evidence type="ECO:0000259" key="4">
    <source>
        <dbReference type="Pfam" id="PF07687"/>
    </source>
</evidence>
<dbReference type="GO" id="GO:0009089">
    <property type="term" value="P:lysine biosynthetic process via diaminopimelate"/>
    <property type="evidence" value="ECO:0007669"/>
    <property type="project" value="TreeGrafter"/>
</dbReference>
<protein>
    <submittedName>
        <fullName evidence="5">M20/M25/M40 family metallo-hydrolase</fullName>
    </submittedName>
</protein>
<dbReference type="Gene3D" id="3.30.70.360">
    <property type="match status" value="1"/>
</dbReference>
<evidence type="ECO:0000256" key="1">
    <source>
        <dbReference type="ARBA" id="ARBA00022670"/>
    </source>
</evidence>
<dbReference type="InterPro" id="IPR051458">
    <property type="entry name" value="Cyt/Met_Dipeptidase"/>
</dbReference>
<dbReference type="GO" id="GO:0046872">
    <property type="term" value="F:metal ion binding"/>
    <property type="evidence" value="ECO:0007669"/>
    <property type="project" value="UniProtKB-KW"/>
</dbReference>
<dbReference type="GO" id="GO:0008233">
    <property type="term" value="F:peptidase activity"/>
    <property type="evidence" value="ECO:0007669"/>
    <property type="project" value="UniProtKB-KW"/>
</dbReference>
<dbReference type="InterPro" id="IPR002933">
    <property type="entry name" value="Peptidase_M20"/>
</dbReference>
<organism evidence="5 6">
    <name type="scientific">Alicyclobacillus mengziensis</name>
    <dbReference type="NCBI Taxonomy" id="2931921"/>
    <lineage>
        <taxon>Bacteria</taxon>
        <taxon>Bacillati</taxon>
        <taxon>Bacillota</taxon>
        <taxon>Bacilli</taxon>
        <taxon>Bacillales</taxon>
        <taxon>Alicyclobacillaceae</taxon>
        <taxon>Alicyclobacillus</taxon>
    </lineage>
</organism>
<dbReference type="NCBIfam" id="NF005034">
    <property type="entry name" value="PRK06446.1"/>
    <property type="match status" value="1"/>
</dbReference>
<proteinExistence type="predicted"/>
<keyword evidence="6" id="KW-1185">Reference proteome</keyword>
<dbReference type="GO" id="GO:0009014">
    <property type="term" value="F:succinyl-diaminopimelate desuccinylase activity"/>
    <property type="evidence" value="ECO:0007669"/>
    <property type="project" value="TreeGrafter"/>
</dbReference>
<dbReference type="GO" id="GO:0005829">
    <property type="term" value="C:cytosol"/>
    <property type="evidence" value="ECO:0007669"/>
    <property type="project" value="TreeGrafter"/>
</dbReference>
<feature type="domain" description="Peptidase M20 dimerisation" evidence="4">
    <location>
        <begin position="202"/>
        <end position="348"/>
    </location>
</feature>
<name>A0A9X7W1E1_9BACL</name>
<dbReference type="SUPFAM" id="SSF53187">
    <property type="entry name" value="Zn-dependent exopeptidases"/>
    <property type="match status" value="1"/>
</dbReference>
<dbReference type="Pfam" id="PF01546">
    <property type="entry name" value="Peptidase_M20"/>
    <property type="match status" value="1"/>
</dbReference>
<dbReference type="KEGG" id="afx:JZ786_08685"/>
<gene>
    <name evidence="5" type="ORF">JZ786_08685</name>
</gene>
<dbReference type="Pfam" id="PF07687">
    <property type="entry name" value="M20_dimer"/>
    <property type="match status" value="1"/>
</dbReference>
<dbReference type="EMBL" id="CP071182">
    <property type="protein sequence ID" value="QSO48988.1"/>
    <property type="molecule type" value="Genomic_DNA"/>
</dbReference>
<reference evidence="5 6" key="1">
    <citation type="submission" date="2021-02" db="EMBL/GenBank/DDBJ databases">
        <title>Alicyclobacillus curvatus sp. nov. and Alicyclobacillus mengziensis sp. nov., two acidophilic bacteria isolated from acid mine drainage.</title>
        <authorList>
            <person name="Huang Y."/>
        </authorList>
    </citation>
    <scope>NUCLEOTIDE SEQUENCE [LARGE SCALE GENOMIC DNA]</scope>
    <source>
        <strain evidence="5 6">S30H14</strain>
    </source>
</reference>
<evidence type="ECO:0000313" key="5">
    <source>
        <dbReference type="EMBL" id="QSO48988.1"/>
    </source>
</evidence>
<dbReference type="PANTHER" id="PTHR43270">
    <property type="entry name" value="BETA-ALA-HIS DIPEPTIDASE"/>
    <property type="match status" value="1"/>
</dbReference>
<keyword evidence="3" id="KW-0378">Hydrolase</keyword>
<evidence type="ECO:0000256" key="2">
    <source>
        <dbReference type="ARBA" id="ARBA00022723"/>
    </source>
</evidence>
<keyword evidence="1" id="KW-0645">Protease</keyword>
<dbReference type="Proteomes" id="UP000663505">
    <property type="component" value="Chromosome"/>
</dbReference>
<accession>A0A9X7W1E1</accession>
<sequence>MNIFKELVHRQMTEAVSTLQRYCRQPSIAAQHVGIEETVQIVQDMITTVGGQTKVLDDCGGNPVIYAEFSAGINGNPNKTLLFYNHYDVQPPEPLNEWTKPPFGAEIHDGKLYARGAADNKGDLTVRLQAISILQENGGLPCNVKFLIEGEEEIGSPSLPRYLEKYADLFQADACIWEFGHKNADEHVEMVAGIKGMCYLQLWCHGADIDLHSSNGAIVDNAAWRLVQALATLKDGDNRILVDGFYDDVAALSPELIQMAEERPFNRKQFSEQVGLLRPLICGDENPNFHLWYAPTMTICGLESGYTGEGSKTVLPRRAQAKLDCRLVPNQDPDDITAKVRKHLDTHGFTDVEVSQINGEHAYRSDINHPFVGMVVETARQAYETEVVLSPNSAGTGPMYPFGEYLGLDFPIVSTGCGWWNSRAHAPDESIRIADFEQAMLHMVLLMREFGESA</sequence>
<dbReference type="InterPro" id="IPR011650">
    <property type="entry name" value="Peptidase_M20_dimer"/>
</dbReference>
<evidence type="ECO:0000256" key="3">
    <source>
        <dbReference type="ARBA" id="ARBA00022801"/>
    </source>
</evidence>
<dbReference type="Gene3D" id="3.40.630.10">
    <property type="entry name" value="Zn peptidases"/>
    <property type="match status" value="1"/>
</dbReference>
<dbReference type="GO" id="GO:0006508">
    <property type="term" value="P:proteolysis"/>
    <property type="evidence" value="ECO:0007669"/>
    <property type="project" value="UniProtKB-KW"/>
</dbReference>
<dbReference type="PANTHER" id="PTHR43270:SF8">
    <property type="entry name" value="DI- AND TRIPEPTIDASE DUG2-RELATED"/>
    <property type="match status" value="1"/>
</dbReference>
<evidence type="ECO:0000313" key="6">
    <source>
        <dbReference type="Proteomes" id="UP000663505"/>
    </source>
</evidence>
<dbReference type="RefSeq" id="WP_206658303.1">
    <property type="nucleotide sequence ID" value="NZ_CP071182.1"/>
</dbReference>
<keyword evidence="2" id="KW-0479">Metal-binding</keyword>